<dbReference type="CDD" id="cd12277">
    <property type="entry name" value="RRM3_MEI2_EAR1_like"/>
    <property type="match status" value="1"/>
</dbReference>
<sequence>MAVTKLNPSAAPFHCSRRDLFFAPPPPPPPPMPAYQYHATGACAAAASPPFPFFATYSCASLPFHGHLYPPCGYQAQMGPAPPGAAFAKGVLAAAPPPPPPPHGRPPHKLMVCKGAPTVTDVKLRAQARAAARVGVAAAVRGWRPAPATAGPPRMLVAAAPCGMLHPAAVARRRGMSKVYKPRKPQRAGRERSPSPSPVFTTRPMSPTPPMQKLKPAHTTVMVRNIPNKLTRSDMVRLLDDHCARENRRRGRGGEPRAEYDLVYVRMDFGMCNKERSSNMGYAFVNFTTAEAARGLQRALHGCRWKRSAFDSGKIIDIRAARIQGKDALVRHFGRTTYYECDTDEYLPAVFSPPRDGSTAGAGAPSPPAVKTVGIRVPPRPITLLTHRGNVN</sequence>
<reference evidence="5" key="1">
    <citation type="submission" date="2013-06" db="EMBL/GenBank/DDBJ databases">
        <authorList>
            <person name="Zhao Q."/>
        </authorList>
    </citation>
    <scope>NUCLEOTIDE SEQUENCE</scope>
    <source>
        <strain evidence="5">cv. W1943</strain>
    </source>
</reference>
<dbReference type="GO" id="GO:0003723">
    <property type="term" value="F:RNA binding"/>
    <property type="evidence" value="ECO:0007669"/>
    <property type="project" value="UniProtKB-UniRule"/>
</dbReference>
<dbReference type="Proteomes" id="UP000008022">
    <property type="component" value="Unassembled WGS sequence"/>
</dbReference>
<dbReference type="InterPro" id="IPR012677">
    <property type="entry name" value="Nucleotide-bd_a/b_plait_sf"/>
</dbReference>
<name>A0A0E0NA45_ORYRU</name>
<evidence type="ECO:0000259" key="3">
    <source>
        <dbReference type="PROSITE" id="PS50102"/>
    </source>
</evidence>
<feature type="compositionally biased region" description="Basic residues" evidence="2">
    <location>
        <begin position="172"/>
        <end position="187"/>
    </location>
</feature>
<feature type="region of interest" description="Disordered" evidence="2">
    <location>
        <begin position="354"/>
        <end position="373"/>
    </location>
</feature>
<dbReference type="InterPro" id="IPR007201">
    <property type="entry name" value="Mei2-like_Rrm_C"/>
</dbReference>
<feature type="region of interest" description="Disordered" evidence="2">
    <location>
        <begin position="172"/>
        <end position="214"/>
    </location>
</feature>
<dbReference type="PROSITE" id="PS50102">
    <property type="entry name" value="RRM"/>
    <property type="match status" value="1"/>
</dbReference>
<protein>
    <recommendedName>
        <fullName evidence="3">RRM domain-containing protein</fullName>
    </recommendedName>
</protein>
<dbReference type="InterPro" id="IPR000504">
    <property type="entry name" value="RRM_dom"/>
</dbReference>
<feature type="domain" description="RRM" evidence="3">
    <location>
        <begin position="219"/>
        <end position="323"/>
    </location>
</feature>
<keyword evidence="5" id="KW-1185">Reference proteome</keyword>
<evidence type="ECO:0000313" key="5">
    <source>
        <dbReference type="Proteomes" id="UP000008022"/>
    </source>
</evidence>
<dbReference type="InterPro" id="IPR035979">
    <property type="entry name" value="RBD_domain_sf"/>
</dbReference>
<dbReference type="Pfam" id="PF04059">
    <property type="entry name" value="RRM_2"/>
    <property type="match status" value="1"/>
</dbReference>
<dbReference type="AlphaFoldDB" id="A0A0E0NA45"/>
<organism evidence="4 5">
    <name type="scientific">Oryza rufipogon</name>
    <name type="common">Brownbeard rice</name>
    <name type="synonym">Asian wild rice</name>
    <dbReference type="NCBI Taxonomy" id="4529"/>
    <lineage>
        <taxon>Eukaryota</taxon>
        <taxon>Viridiplantae</taxon>
        <taxon>Streptophyta</taxon>
        <taxon>Embryophyta</taxon>
        <taxon>Tracheophyta</taxon>
        <taxon>Spermatophyta</taxon>
        <taxon>Magnoliopsida</taxon>
        <taxon>Liliopsida</taxon>
        <taxon>Poales</taxon>
        <taxon>Poaceae</taxon>
        <taxon>BOP clade</taxon>
        <taxon>Oryzoideae</taxon>
        <taxon>Oryzeae</taxon>
        <taxon>Oryzinae</taxon>
        <taxon>Oryza</taxon>
    </lineage>
</organism>
<evidence type="ECO:0000256" key="1">
    <source>
        <dbReference type="PROSITE-ProRule" id="PRU00176"/>
    </source>
</evidence>
<dbReference type="Gramene" id="ORUFI02G04560.1">
    <property type="protein sequence ID" value="ORUFI02G04560.1"/>
    <property type="gene ID" value="ORUFI02G04560"/>
</dbReference>
<dbReference type="HOGENOM" id="CLU_062324_0_0_1"/>
<dbReference type="EnsemblPlants" id="ORUFI02G04560.1">
    <property type="protein sequence ID" value="ORUFI02G04560.1"/>
    <property type="gene ID" value="ORUFI02G04560"/>
</dbReference>
<accession>A0A0E0NA45</accession>
<dbReference type="Gene3D" id="3.30.70.330">
    <property type="match status" value="1"/>
</dbReference>
<reference evidence="4" key="2">
    <citation type="submission" date="2015-06" db="UniProtKB">
        <authorList>
            <consortium name="EnsemblPlants"/>
        </authorList>
    </citation>
    <scope>IDENTIFICATION</scope>
</reference>
<evidence type="ECO:0000313" key="4">
    <source>
        <dbReference type="EnsemblPlants" id="ORUFI02G04560.1"/>
    </source>
</evidence>
<keyword evidence="1" id="KW-0694">RNA-binding</keyword>
<evidence type="ECO:0000256" key="2">
    <source>
        <dbReference type="SAM" id="MobiDB-lite"/>
    </source>
</evidence>
<dbReference type="OMA" id="RPPHKLM"/>
<proteinExistence type="predicted"/>
<dbReference type="SUPFAM" id="SSF54928">
    <property type="entry name" value="RNA-binding domain, RBD"/>
    <property type="match status" value="1"/>
</dbReference>
<dbReference type="eggNOG" id="KOG4660">
    <property type="taxonomic scope" value="Eukaryota"/>
</dbReference>